<dbReference type="KEGG" id="lpil:LIP_0202"/>
<evidence type="ECO:0000256" key="8">
    <source>
        <dbReference type="SAM" id="MobiDB-lite"/>
    </source>
</evidence>
<evidence type="ECO:0000313" key="11">
    <source>
        <dbReference type="Proteomes" id="UP000065807"/>
    </source>
</evidence>
<dbReference type="InterPro" id="IPR017597">
    <property type="entry name" value="Pyrv_DH_E1_asu_subgrp-y"/>
</dbReference>
<evidence type="ECO:0000256" key="2">
    <source>
        <dbReference type="ARBA" id="ARBA00012281"/>
    </source>
</evidence>
<comment type="function">
    <text evidence="7">The pyruvate dehydrogenase complex catalyzes the overall conversion of pyruvate to acetyl-CoA and CO(2).</text>
</comment>
<evidence type="ECO:0000256" key="6">
    <source>
        <dbReference type="ARBA" id="ARBA00023317"/>
    </source>
</evidence>
<reference evidence="11" key="2">
    <citation type="journal article" date="2016" name="Int. J. Syst. Evol. Microbiol.">
        <title>Complete genome sequence and cell structure of Limnochorda pilosa, a Gram-negative spore-former within the phylum Firmicutes.</title>
        <authorList>
            <person name="Watanabe M."/>
            <person name="Kojima H."/>
            <person name="Fukui M."/>
        </authorList>
    </citation>
    <scope>NUCLEOTIDE SEQUENCE [LARGE SCALE GENOMIC DNA]</scope>
    <source>
        <strain evidence="11">HC45</strain>
    </source>
</reference>
<keyword evidence="5 7" id="KW-0786">Thiamine pyrophosphate</keyword>
<comment type="catalytic activity">
    <reaction evidence="7">
        <text>N(6)-[(R)-lipoyl]-L-lysyl-[protein] + pyruvate + H(+) = N(6)-[(R)-S(8)-acetyldihydrolipoyl]-L-lysyl-[protein] + CO2</text>
        <dbReference type="Rhea" id="RHEA:19189"/>
        <dbReference type="Rhea" id="RHEA-COMP:10474"/>
        <dbReference type="Rhea" id="RHEA-COMP:10478"/>
        <dbReference type="ChEBI" id="CHEBI:15361"/>
        <dbReference type="ChEBI" id="CHEBI:15378"/>
        <dbReference type="ChEBI" id="CHEBI:16526"/>
        <dbReference type="ChEBI" id="CHEBI:83099"/>
        <dbReference type="ChEBI" id="CHEBI:83111"/>
        <dbReference type="EC" id="1.2.4.1"/>
    </reaction>
</comment>
<evidence type="ECO:0000256" key="1">
    <source>
        <dbReference type="ARBA" id="ARBA00001964"/>
    </source>
</evidence>
<dbReference type="FunFam" id="3.40.50.970:FF:000013">
    <property type="entry name" value="Pyruvate dehydrogenase E1 component subunit alpha"/>
    <property type="match status" value="1"/>
</dbReference>
<dbReference type="NCBIfam" id="TIGR03182">
    <property type="entry name" value="PDH_E1_alph_y"/>
    <property type="match status" value="1"/>
</dbReference>
<sequence>MENRTGPLTAPGASSGHPAQWVPDPPPPLAREPAERLIGYYLEMQRIRRFEERAAEAYAHGKIGGFLHLAIGEEPVAVGAMAGLEPDDDVITHYRDHGDALARGLDPGRVMAELYGRRDGSSGGRGGSMHLADAERRFWGGHAIVGLHLPVAVGLALAHAYLERPHVVLCIFGDGSTNTGEFHESLNLAALWRLPVVFLCQNNLYGMGTAVERAMPVTEIRRRAEPYGIPAARVNGMRVLGVREAVRSAARWAREGRGPVLLEVLTYRFRGHSMADPELYRSREEREAWRQRDPIRVFGAELLEGGVATQEQLDQVDRQAEAEVERAAAFAEESPEPAPETLLAGIYRAPLDGEAADGRGGDGHGAHLS</sequence>
<dbReference type="PATRIC" id="fig|1555112.3.peg.208"/>
<dbReference type="Gene3D" id="3.40.50.970">
    <property type="match status" value="1"/>
</dbReference>
<name>A0A0K2SGU7_LIMPI</name>
<dbReference type="InterPro" id="IPR050642">
    <property type="entry name" value="PDH_E1_Alpha_Subunit"/>
</dbReference>
<evidence type="ECO:0000256" key="4">
    <source>
        <dbReference type="ARBA" id="ARBA00023002"/>
    </source>
</evidence>
<reference evidence="11" key="1">
    <citation type="submission" date="2015-07" db="EMBL/GenBank/DDBJ databases">
        <title>Complete genome sequence and phylogenetic analysis of Limnochorda pilosa.</title>
        <authorList>
            <person name="Watanabe M."/>
            <person name="Kojima H."/>
            <person name="Fukui M."/>
        </authorList>
    </citation>
    <scope>NUCLEOTIDE SEQUENCE [LARGE SCALE GENOMIC DNA]</scope>
    <source>
        <strain evidence="11">HC45</strain>
    </source>
</reference>
<dbReference type="EC" id="1.2.4.1" evidence="2 7"/>
<dbReference type="Proteomes" id="UP000065807">
    <property type="component" value="Chromosome"/>
</dbReference>
<dbReference type="GO" id="GO:0004739">
    <property type="term" value="F:pyruvate dehydrogenase (acetyl-transferring) activity"/>
    <property type="evidence" value="ECO:0007669"/>
    <property type="project" value="UniProtKB-UniRule"/>
</dbReference>
<feature type="domain" description="Dehydrogenase E1 component" evidence="9">
    <location>
        <begin position="43"/>
        <end position="340"/>
    </location>
</feature>
<dbReference type="AlphaFoldDB" id="A0A0K2SGU7"/>
<keyword evidence="4 7" id="KW-0560">Oxidoreductase</keyword>
<comment type="cofactor">
    <cofactor evidence="1 7">
        <name>thiamine diphosphate</name>
        <dbReference type="ChEBI" id="CHEBI:58937"/>
    </cofactor>
</comment>
<dbReference type="Pfam" id="PF00676">
    <property type="entry name" value="E1_dh"/>
    <property type="match status" value="1"/>
</dbReference>
<dbReference type="PANTHER" id="PTHR11516">
    <property type="entry name" value="PYRUVATE DEHYDROGENASE E1 COMPONENT, ALPHA SUBUNIT BACTERIAL AND ORGANELLAR"/>
    <property type="match status" value="1"/>
</dbReference>
<organism evidence="10 11">
    <name type="scientific">Limnochorda pilosa</name>
    <dbReference type="NCBI Taxonomy" id="1555112"/>
    <lineage>
        <taxon>Bacteria</taxon>
        <taxon>Bacillati</taxon>
        <taxon>Bacillota</taxon>
        <taxon>Limnochordia</taxon>
        <taxon>Limnochordales</taxon>
        <taxon>Limnochordaceae</taxon>
        <taxon>Limnochorda</taxon>
    </lineage>
</organism>
<dbReference type="STRING" id="1555112.LIP_0202"/>
<evidence type="ECO:0000256" key="3">
    <source>
        <dbReference type="ARBA" id="ARBA00014159"/>
    </source>
</evidence>
<accession>A0A0K2SGU7</accession>
<feature type="region of interest" description="Disordered" evidence="8">
    <location>
        <begin position="1"/>
        <end position="29"/>
    </location>
</feature>
<dbReference type="GO" id="GO:0006086">
    <property type="term" value="P:pyruvate decarboxylation to acetyl-CoA"/>
    <property type="evidence" value="ECO:0007669"/>
    <property type="project" value="InterPro"/>
</dbReference>
<comment type="subunit">
    <text evidence="7">Heterodimer of an alpha and a beta chain.</text>
</comment>
<dbReference type="EMBL" id="AP014924">
    <property type="protein sequence ID" value="BAS26059.1"/>
    <property type="molecule type" value="Genomic_DNA"/>
</dbReference>
<keyword evidence="11" id="KW-1185">Reference proteome</keyword>
<dbReference type="InterPro" id="IPR001017">
    <property type="entry name" value="DH_E1"/>
</dbReference>
<dbReference type="InterPro" id="IPR029061">
    <property type="entry name" value="THDP-binding"/>
</dbReference>
<dbReference type="PANTHER" id="PTHR11516:SF60">
    <property type="entry name" value="PYRUVATE DEHYDROGENASE E1 COMPONENT SUBUNIT ALPHA"/>
    <property type="match status" value="1"/>
</dbReference>
<evidence type="ECO:0000259" key="9">
    <source>
        <dbReference type="Pfam" id="PF00676"/>
    </source>
</evidence>
<gene>
    <name evidence="7" type="primary">pdhA</name>
    <name evidence="10" type="ORF">LIP_0202</name>
</gene>
<proteinExistence type="predicted"/>
<dbReference type="CDD" id="cd02000">
    <property type="entry name" value="TPP_E1_PDC_ADC_BCADC"/>
    <property type="match status" value="1"/>
</dbReference>
<protein>
    <recommendedName>
        <fullName evidence="3 7">Pyruvate dehydrogenase E1 component subunit alpha</fullName>
        <ecNumber evidence="2 7">1.2.4.1</ecNumber>
    </recommendedName>
</protein>
<evidence type="ECO:0000256" key="5">
    <source>
        <dbReference type="ARBA" id="ARBA00023052"/>
    </source>
</evidence>
<dbReference type="SUPFAM" id="SSF52518">
    <property type="entry name" value="Thiamin diphosphate-binding fold (THDP-binding)"/>
    <property type="match status" value="1"/>
</dbReference>
<evidence type="ECO:0000313" key="10">
    <source>
        <dbReference type="EMBL" id="BAS26059.1"/>
    </source>
</evidence>
<evidence type="ECO:0000256" key="7">
    <source>
        <dbReference type="RuleBase" id="RU361139"/>
    </source>
</evidence>
<keyword evidence="6 7" id="KW-0670">Pyruvate</keyword>
<dbReference type="OrthoDB" id="9766715at2"/>
<dbReference type="RefSeq" id="WP_082725679.1">
    <property type="nucleotide sequence ID" value="NZ_AP014924.1"/>
</dbReference>